<feature type="transmembrane region" description="Helical" evidence="1">
    <location>
        <begin position="315"/>
        <end position="335"/>
    </location>
</feature>
<evidence type="ECO:0000313" key="5">
    <source>
        <dbReference type="Proteomes" id="UP000297963"/>
    </source>
</evidence>
<keyword evidence="1" id="KW-0812">Transmembrane</keyword>
<feature type="transmembrane region" description="Helical" evidence="1">
    <location>
        <begin position="341"/>
        <end position="361"/>
    </location>
</feature>
<dbReference type="Pfam" id="PF01757">
    <property type="entry name" value="Acyl_transf_3"/>
    <property type="match status" value="1"/>
</dbReference>
<evidence type="ECO:0000259" key="2">
    <source>
        <dbReference type="Pfam" id="PF01757"/>
    </source>
</evidence>
<feature type="transmembrane region" description="Helical" evidence="1">
    <location>
        <begin position="54"/>
        <end position="75"/>
    </location>
</feature>
<evidence type="ECO:0000256" key="1">
    <source>
        <dbReference type="SAM" id="Phobius"/>
    </source>
</evidence>
<keyword evidence="1" id="KW-1133">Transmembrane helix</keyword>
<gene>
    <name evidence="4" type="ORF">E3O11_05120</name>
</gene>
<dbReference type="InterPro" id="IPR043968">
    <property type="entry name" value="SGNH"/>
</dbReference>
<sequence>MFAMMSPDITFQLSPVATVPNKPRSPRRRDIQGLRAIAVILVVVYHYFPGLLSGGFIGVDVFFVISGFLITLLLFKEIQRSGRISLSGFYARRIRRLLPAATVTLVGTVLAAFLLVGPIRLAGILQDMAWTAGYLANYHFSQATTGYFDTSDPSPFLHFWSLAVEEQYYLLWPLVLIAVLPLARERAWIFMVVLIAIIACSLSASVILTNAEALGAYYSLATRAWELAIGGGLAYLVFHRRFVISGRIRSGVSWAGILAIAGSAAFYTDATPFPGWTAAVPALGAALVLWAGSYGEAGTVYRLLSLRPAQFIGNISYSLYLWHWPVLILGAAYLGGEPGRAKLLILGMVAILLASASYFVVEQPLNRVRAGFGPFRVIALGLGITLLASLTPLFVSTLIVQSSGEIVAQESESDVILSSATSPITFAIQGPGPTPDGVPANLQVALDDLDDDLAEVFTNGCYGPKVNVCEGGDPEGTLKIVLAGDSHAGQWWPAVDRAARDNNWKLYIVGKNGCALADVEISQGTTSDAWPECASWQEAAPGAILALDPDLIVYANHAQGYRTSKVSLKDGFIEKWTDGVSTTLHQMTGGSTVLFIGQTPTLLQDPATCLSENILDVSACSTPTEKAVPQDLLDLNESVAVKQQVSYFDPTQLLCSEGVCPVVAANVIMYRDIVHLSATYSAQLSPKIAEVITAALGERP</sequence>
<feature type="transmembrane region" description="Helical" evidence="1">
    <location>
        <begin position="96"/>
        <end position="119"/>
    </location>
</feature>
<dbReference type="AlphaFoldDB" id="A0A4R8VQA5"/>
<keyword evidence="4" id="KW-0808">Transferase</keyword>
<keyword evidence="4" id="KW-0012">Acyltransferase</keyword>
<dbReference type="GO" id="GO:0016747">
    <property type="term" value="F:acyltransferase activity, transferring groups other than amino-acyl groups"/>
    <property type="evidence" value="ECO:0007669"/>
    <property type="project" value="InterPro"/>
</dbReference>
<name>A0A4R8VQA5_9MICO</name>
<feature type="transmembrane region" description="Helical" evidence="1">
    <location>
        <begin position="273"/>
        <end position="294"/>
    </location>
</feature>
<feature type="transmembrane region" description="Helical" evidence="1">
    <location>
        <begin position="31"/>
        <end position="48"/>
    </location>
</feature>
<feature type="transmembrane region" description="Helical" evidence="1">
    <location>
        <begin position="373"/>
        <end position="395"/>
    </location>
</feature>
<accession>A0A4R8VQA5</accession>
<evidence type="ECO:0000259" key="3">
    <source>
        <dbReference type="Pfam" id="PF19040"/>
    </source>
</evidence>
<dbReference type="InterPro" id="IPR002656">
    <property type="entry name" value="Acyl_transf_3_dom"/>
</dbReference>
<feature type="transmembrane region" description="Helical" evidence="1">
    <location>
        <begin position="188"/>
        <end position="208"/>
    </location>
</feature>
<feature type="transmembrane region" description="Helical" evidence="1">
    <location>
        <begin position="220"/>
        <end position="238"/>
    </location>
</feature>
<proteinExistence type="predicted"/>
<protein>
    <submittedName>
        <fullName evidence="4">Acyltransferase</fullName>
    </submittedName>
</protein>
<reference evidence="4 5" key="1">
    <citation type="submission" date="2019-03" db="EMBL/GenBank/DDBJ databases">
        <title>Genomics of glacier-inhabiting Cryobacterium strains.</title>
        <authorList>
            <person name="Liu Q."/>
            <person name="Xin Y.-H."/>
        </authorList>
    </citation>
    <scope>NUCLEOTIDE SEQUENCE [LARGE SCALE GENOMIC DNA]</scope>
    <source>
        <strain evidence="4 5">Hh34</strain>
    </source>
</reference>
<dbReference type="Pfam" id="PF19040">
    <property type="entry name" value="SGNH"/>
    <property type="match status" value="1"/>
</dbReference>
<feature type="domain" description="Acyltransferase 3" evidence="2">
    <location>
        <begin position="30"/>
        <end position="354"/>
    </location>
</feature>
<feature type="domain" description="SGNH" evidence="3">
    <location>
        <begin position="466"/>
        <end position="689"/>
    </location>
</feature>
<comment type="caution">
    <text evidence="4">The sequence shown here is derived from an EMBL/GenBank/DDBJ whole genome shotgun (WGS) entry which is preliminary data.</text>
</comment>
<feature type="transmembrane region" description="Helical" evidence="1">
    <location>
        <begin position="250"/>
        <end position="267"/>
    </location>
</feature>
<dbReference type="InterPro" id="IPR050879">
    <property type="entry name" value="Acyltransferase_3"/>
</dbReference>
<organism evidence="4 5">
    <name type="scientific">Cryobacterium levicorallinum</name>
    <dbReference type="NCBI Taxonomy" id="995038"/>
    <lineage>
        <taxon>Bacteria</taxon>
        <taxon>Bacillati</taxon>
        <taxon>Actinomycetota</taxon>
        <taxon>Actinomycetes</taxon>
        <taxon>Micrococcales</taxon>
        <taxon>Microbacteriaceae</taxon>
        <taxon>Cryobacterium</taxon>
    </lineage>
</organism>
<dbReference type="EMBL" id="SOFE01000010">
    <property type="protein sequence ID" value="TFB86265.1"/>
    <property type="molecule type" value="Genomic_DNA"/>
</dbReference>
<dbReference type="PANTHER" id="PTHR23028">
    <property type="entry name" value="ACETYLTRANSFERASE"/>
    <property type="match status" value="1"/>
</dbReference>
<evidence type="ECO:0000313" key="4">
    <source>
        <dbReference type="EMBL" id="TFB86265.1"/>
    </source>
</evidence>
<keyword evidence="1" id="KW-0472">Membrane</keyword>
<dbReference type="PANTHER" id="PTHR23028:SF53">
    <property type="entry name" value="ACYL_TRANSF_3 DOMAIN-CONTAINING PROTEIN"/>
    <property type="match status" value="1"/>
</dbReference>
<dbReference type="GO" id="GO:0016020">
    <property type="term" value="C:membrane"/>
    <property type="evidence" value="ECO:0007669"/>
    <property type="project" value="TreeGrafter"/>
</dbReference>
<dbReference type="GO" id="GO:0009103">
    <property type="term" value="P:lipopolysaccharide biosynthetic process"/>
    <property type="evidence" value="ECO:0007669"/>
    <property type="project" value="TreeGrafter"/>
</dbReference>
<feature type="transmembrane region" description="Helical" evidence="1">
    <location>
        <begin position="167"/>
        <end position="183"/>
    </location>
</feature>
<dbReference type="Proteomes" id="UP000297963">
    <property type="component" value="Unassembled WGS sequence"/>
</dbReference>